<dbReference type="AlphaFoldDB" id="A0A318L030"/>
<sequence length="113" mass="12030">MADAAPGQLIGAASALQDSRPGLRFTLPDGRPGIAVRFRGQVYAYVNACAHVPVELDLVEGDVFDISGQYLVCAMHGAYYDPQTGRCLGGPCPGRRLTPLTVIERDGQVWLAA</sequence>
<evidence type="ECO:0000256" key="4">
    <source>
        <dbReference type="ARBA" id="ARBA00023014"/>
    </source>
</evidence>
<dbReference type="CDD" id="cd03467">
    <property type="entry name" value="Rieske"/>
    <property type="match status" value="1"/>
</dbReference>
<keyword evidence="1" id="KW-0001">2Fe-2S</keyword>
<dbReference type="PANTHER" id="PTHR40261">
    <property type="match status" value="1"/>
</dbReference>
<dbReference type="PROSITE" id="PS51296">
    <property type="entry name" value="RIESKE"/>
    <property type="match status" value="1"/>
</dbReference>
<evidence type="ECO:0000256" key="3">
    <source>
        <dbReference type="ARBA" id="ARBA00023004"/>
    </source>
</evidence>
<keyword evidence="2" id="KW-0479">Metal-binding</keyword>
<keyword evidence="7" id="KW-1185">Reference proteome</keyword>
<evidence type="ECO:0000256" key="2">
    <source>
        <dbReference type="ARBA" id="ARBA00022723"/>
    </source>
</evidence>
<dbReference type="GO" id="GO:0051537">
    <property type="term" value="F:2 iron, 2 sulfur cluster binding"/>
    <property type="evidence" value="ECO:0007669"/>
    <property type="project" value="UniProtKB-KW"/>
</dbReference>
<name>A0A318L030_9NEIS</name>
<protein>
    <submittedName>
        <fullName evidence="6">Nitrite reductase/ring-hydroxylating ferredoxin subunit</fullName>
    </submittedName>
</protein>
<evidence type="ECO:0000259" key="5">
    <source>
        <dbReference type="PROSITE" id="PS51296"/>
    </source>
</evidence>
<dbReference type="InterPro" id="IPR017941">
    <property type="entry name" value="Rieske_2Fe-2S"/>
</dbReference>
<keyword evidence="4" id="KW-0411">Iron-sulfur</keyword>
<evidence type="ECO:0000313" key="7">
    <source>
        <dbReference type="Proteomes" id="UP000247555"/>
    </source>
</evidence>
<reference evidence="6 7" key="1">
    <citation type="submission" date="2018-05" db="EMBL/GenBank/DDBJ databases">
        <title>Genomic Encyclopedia of Type Strains, Phase IV (KMG-IV): sequencing the most valuable type-strain genomes for metagenomic binning, comparative biology and taxonomic classification.</title>
        <authorList>
            <person name="Goeker M."/>
        </authorList>
    </citation>
    <scope>NUCLEOTIDE SEQUENCE [LARGE SCALE GENOMIC DNA]</scope>
    <source>
        <strain evidence="6 7">DSM 29661</strain>
    </source>
</reference>
<comment type="caution">
    <text evidence="6">The sequence shown here is derived from an EMBL/GenBank/DDBJ whole genome shotgun (WGS) entry which is preliminary data.</text>
</comment>
<dbReference type="Pfam" id="PF00355">
    <property type="entry name" value="Rieske"/>
    <property type="match status" value="1"/>
</dbReference>
<dbReference type="RefSeq" id="WP_110389578.1">
    <property type="nucleotide sequence ID" value="NZ_CALCOA010000300.1"/>
</dbReference>
<gene>
    <name evidence="6" type="ORF">DFR34_102101</name>
</gene>
<evidence type="ECO:0000256" key="1">
    <source>
        <dbReference type="ARBA" id="ARBA00022714"/>
    </source>
</evidence>
<dbReference type="EMBL" id="QJKI01000002">
    <property type="protein sequence ID" value="PXX81266.1"/>
    <property type="molecule type" value="Genomic_DNA"/>
</dbReference>
<dbReference type="InterPro" id="IPR036922">
    <property type="entry name" value="Rieske_2Fe-2S_sf"/>
</dbReference>
<feature type="domain" description="Rieske" evidence="5">
    <location>
        <begin position="11"/>
        <end position="111"/>
    </location>
</feature>
<evidence type="ECO:0000313" key="6">
    <source>
        <dbReference type="EMBL" id="PXX81266.1"/>
    </source>
</evidence>
<dbReference type="SUPFAM" id="SSF50022">
    <property type="entry name" value="ISP domain"/>
    <property type="match status" value="1"/>
</dbReference>
<dbReference type="Proteomes" id="UP000247555">
    <property type="component" value="Unassembled WGS sequence"/>
</dbReference>
<dbReference type="Gene3D" id="2.102.10.10">
    <property type="entry name" value="Rieske [2Fe-2S] iron-sulphur domain"/>
    <property type="match status" value="1"/>
</dbReference>
<organism evidence="6 7">
    <name type="scientific">Rivihabitans pingtungensis</name>
    <dbReference type="NCBI Taxonomy" id="1054498"/>
    <lineage>
        <taxon>Bacteria</taxon>
        <taxon>Pseudomonadati</taxon>
        <taxon>Pseudomonadota</taxon>
        <taxon>Betaproteobacteria</taxon>
        <taxon>Neisseriales</taxon>
        <taxon>Aquaspirillaceae</taxon>
        <taxon>Rivihabitans</taxon>
    </lineage>
</organism>
<dbReference type="OrthoDB" id="9794779at2"/>
<dbReference type="GO" id="GO:0046872">
    <property type="term" value="F:metal ion binding"/>
    <property type="evidence" value="ECO:0007669"/>
    <property type="project" value="UniProtKB-KW"/>
</dbReference>
<accession>A0A318L030</accession>
<dbReference type="PANTHER" id="PTHR40261:SF1">
    <property type="entry name" value="RIESKE DOMAIN-CONTAINING PROTEIN"/>
    <property type="match status" value="1"/>
</dbReference>
<proteinExistence type="predicted"/>
<keyword evidence="3" id="KW-0408">Iron</keyword>